<comment type="caution">
    <text evidence="2">The sequence shown here is derived from an EMBL/GenBank/DDBJ whole genome shotgun (WGS) entry which is preliminary data.</text>
</comment>
<name>A0A8T1UFM9_9STRA</name>
<protein>
    <submittedName>
        <fullName evidence="2">Uncharacterized protein</fullName>
    </submittedName>
</protein>
<proteinExistence type="predicted"/>
<gene>
    <name evidence="2" type="ORF">JG687_00009083</name>
</gene>
<dbReference type="AlphaFoldDB" id="A0A8T1UFM9"/>
<dbReference type="Proteomes" id="UP000688947">
    <property type="component" value="Unassembled WGS sequence"/>
</dbReference>
<sequence length="160" mass="17068">MVPICDVVGLIAADSEAAYPSPAFMASRSFASRLPFASHLYTQPPPDGGRRRNGKGHLTEPVRISPSAPHGKLRATSVKVPHGVHQRSCHVADISRAAAAKPSNWFLPPQLSEAGGTHPTCARLELVVSRQFAPNRGGMAPLRVAPLKRLSLIQPASIFV</sequence>
<dbReference type="EMBL" id="JAENGZ010000459">
    <property type="protein sequence ID" value="KAG6958921.1"/>
    <property type="molecule type" value="Genomic_DNA"/>
</dbReference>
<organism evidence="2 3">
    <name type="scientific">Phytophthora cactorum</name>
    <dbReference type="NCBI Taxonomy" id="29920"/>
    <lineage>
        <taxon>Eukaryota</taxon>
        <taxon>Sar</taxon>
        <taxon>Stramenopiles</taxon>
        <taxon>Oomycota</taxon>
        <taxon>Peronosporomycetes</taxon>
        <taxon>Peronosporales</taxon>
        <taxon>Peronosporaceae</taxon>
        <taxon>Phytophthora</taxon>
    </lineage>
</organism>
<evidence type="ECO:0000256" key="1">
    <source>
        <dbReference type="SAM" id="MobiDB-lite"/>
    </source>
</evidence>
<feature type="region of interest" description="Disordered" evidence="1">
    <location>
        <begin position="41"/>
        <end position="70"/>
    </location>
</feature>
<accession>A0A8T1UFM9</accession>
<reference evidence="2" key="1">
    <citation type="submission" date="2021-01" db="EMBL/GenBank/DDBJ databases">
        <title>Phytophthora aleatoria, a newly-described species from Pinus radiata is distinct from Phytophthora cactorum isolates based on comparative genomics.</title>
        <authorList>
            <person name="Mcdougal R."/>
            <person name="Panda P."/>
            <person name="Williams N."/>
            <person name="Studholme D.J."/>
        </authorList>
    </citation>
    <scope>NUCLEOTIDE SEQUENCE</scope>
    <source>
        <strain evidence="2">NZFS 3830</strain>
    </source>
</reference>
<evidence type="ECO:0000313" key="2">
    <source>
        <dbReference type="EMBL" id="KAG6958921.1"/>
    </source>
</evidence>
<evidence type="ECO:0000313" key="3">
    <source>
        <dbReference type="Proteomes" id="UP000688947"/>
    </source>
</evidence>
<dbReference type="OrthoDB" id="10582148at2759"/>